<evidence type="ECO:0000256" key="4">
    <source>
        <dbReference type="ARBA" id="ARBA00023004"/>
    </source>
</evidence>
<dbReference type="EMBL" id="JABBJH010000017">
    <property type="protein sequence ID" value="NMK39733.1"/>
    <property type="molecule type" value="Genomic_DNA"/>
</dbReference>
<keyword evidence="3 6" id="KW-0249">Electron transport</keyword>
<keyword evidence="5 6" id="KW-0411">Iron-sulfur</keyword>
<dbReference type="InterPro" id="IPR017900">
    <property type="entry name" value="4Fe4S_Fe_S_CS"/>
</dbReference>
<evidence type="ECO:0000256" key="1">
    <source>
        <dbReference type="ARBA" id="ARBA00022448"/>
    </source>
</evidence>
<comment type="function">
    <text evidence="6">Ferredoxins are iron-sulfur proteins that transfer electrons in a wide variety of metabolic reactions.</text>
</comment>
<dbReference type="PROSITE" id="PS00198">
    <property type="entry name" value="4FE4S_FER_1"/>
    <property type="match status" value="1"/>
</dbReference>
<protein>
    <recommendedName>
        <fullName evidence="6">Ferredoxin</fullName>
    </recommendedName>
</protein>
<evidence type="ECO:0000256" key="3">
    <source>
        <dbReference type="ARBA" id="ARBA00022982"/>
    </source>
</evidence>
<reference evidence="10 12" key="2">
    <citation type="submission" date="2020-04" db="EMBL/GenBank/DDBJ databases">
        <authorList>
            <person name="Hitch T.C.A."/>
            <person name="Wylensek D."/>
            <person name="Clavel T."/>
        </authorList>
    </citation>
    <scope>NUCLEOTIDE SEQUENCE [LARGE SCALE GENOMIC DNA]</scope>
    <source>
        <strain evidence="10 12">WCA-386-APC-2A</strain>
    </source>
</reference>
<dbReference type="PROSITE" id="PS51379">
    <property type="entry name" value="4FE4S_FER_2"/>
    <property type="match status" value="1"/>
</dbReference>
<dbReference type="GO" id="GO:0009055">
    <property type="term" value="F:electron transfer activity"/>
    <property type="evidence" value="ECO:0007669"/>
    <property type="project" value="UniProtKB-UniRule"/>
</dbReference>
<dbReference type="GO" id="GO:0051536">
    <property type="term" value="F:iron-sulfur cluster binding"/>
    <property type="evidence" value="ECO:0007669"/>
    <property type="project" value="UniProtKB-KW"/>
</dbReference>
<evidence type="ECO:0000313" key="10">
    <source>
        <dbReference type="EMBL" id="NMK39733.1"/>
    </source>
</evidence>
<sequence>MKYKVNDTCIACGLCVNTCPEVFRMNDDTGMAEAYAESTEANNDAAQEAMNSCPAGAIEEA</sequence>
<evidence type="ECO:0000259" key="8">
    <source>
        <dbReference type="PROSITE" id="PS51379"/>
    </source>
</evidence>
<dbReference type="InterPro" id="IPR051269">
    <property type="entry name" value="Fe-S_cluster_ET"/>
</dbReference>
<dbReference type="SUPFAM" id="SSF54862">
    <property type="entry name" value="4Fe-4S ferredoxins"/>
    <property type="match status" value="1"/>
</dbReference>
<dbReference type="GO" id="GO:0005506">
    <property type="term" value="F:iron ion binding"/>
    <property type="evidence" value="ECO:0007669"/>
    <property type="project" value="UniProtKB-UniRule"/>
</dbReference>
<dbReference type="PANTHER" id="PTHR36923">
    <property type="entry name" value="FERREDOXIN"/>
    <property type="match status" value="1"/>
</dbReference>
<evidence type="ECO:0000256" key="2">
    <source>
        <dbReference type="ARBA" id="ARBA00022723"/>
    </source>
</evidence>
<reference evidence="9 11" key="1">
    <citation type="journal article" date="2018" name="Genome Announc.">
        <title>Complete genomes of two Megasphaera elsdenii strains, NCIMB 702410 and ATCC 25940.</title>
        <authorList>
            <person name="Hatmaker E.A."/>
            <person name="O'Dell K."/>
            <person name="Riley L.A."/>
            <person name="Klingeman D.M."/>
            <person name="Guss A.M."/>
        </authorList>
    </citation>
    <scope>NUCLEOTIDE SEQUENCE [LARGE SCALE GENOMIC DNA]</scope>
    <source>
        <strain evidence="9 11">NCIMB702410</strain>
    </source>
</reference>
<gene>
    <name evidence="9" type="ORF">C6Y28_04440</name>
    <name evidence="10" type="ORF">HG933_10210</name>
</gene>
<evidence type="ECO:0000313" key="9">
    <source>
        <dbReference type="EMBL" id="AVO26921.1"/>
    </source>
</evidence>
<dbReference type="EMBL" id="CP027569">
    <property type="protein sequence ID" value="AVO26921.1"/>
    <property type="molecule type" value="Genomic_DNA"/>
</dbReference>
<dbReference type="InterPro" id="IPR001080">
    <property type="entry name" value="3Fe4S_ferredoxin"/>
</dbReference>
<dbReference type="Pfam" id="PF13370">
    <property type="entry name" value="Fer4_13"/>
    <property type="match status" value="1"/>
</dbReference>
<dbReference type="PANTHER" id="PTHR36923:SF3">
    <property type="entry name" value="FERREDOXIN"/>
    <property type="match status" value="1"/>
</dbReference>
<dbReference type="GeneID" id="97491351"/>
<dbReference type="Proteomes" id="UP000536773">
    <property type="component" value="Unassembled WGS sequence"/>
</dbReference>
<evidence type="ECO:0000256" key="5">
    <source>
        <dbReference type="ARBA" id="ARBA00023014"/>
    </source>
</evidence>
<dbReference type="OrthoDB" id="9803319at2"/>
<feature type="region of interest" description="Disordered" evidence="7">
    <location>
        <begin position="39"/>
        <end position="61"/>
    </location>
</feature>
<evidence type="ECO:0000313" key="12">
    <source>
        <dbReference type="Proteomes" id="UP000536773"/>
    </source>
</evidence>
<keyword evidence="2 6" id="KW-0479">Metal-binding</keyword>
<dbReference type="InterPro" id="IPR017896">
    <property type="entry name" value="4Fe4S_Fe-S-bd"/>
</dbReference>
<dbReference type="SMR" id="A0A1M6TYE3"/>
<dbReference type="Proteomes" id="UP000238358">
    <property type="component" value="Chromosome"/>
</dbReference>
<keyword evidence="4 6" id="KW-0408">Iron</keyword>
<organism evidence="10 12">
    <name type="scientific">Megasphaera elsdenii</name>
    <dbReference type="NCBI Taxonomy" id="907"/>
    <lineage>
        <taxon>Bacteria</taxon>
        <taxon>Bacillati</taxon>
        <taxon>Bacillota</taxon>
        <taxon>Negativicutes</taxon>
        <taxon>Veillonellales</taxon>
        <taxon>Veillonellaceae</taxon>
        <taxon>Megasphaera</taxon>
    </lineage>
</organism>
<dbReference type="AlphaFoldDB" id="A0A1M6TYE3"/>
<dbReference type="Gene3D" id="3.30.70.20">
    <property type="match status" value="1"/>
</dbReference>
<dbReference type="RefSeq" id="WP_014015377.1">
    <property type="nucleotide sequence ID" value="NZ_AP031433.1"/>
</dbReference>
<feature type="domain" description="4Fe-4S ferredoxin-type" evidence="8">
    <location>
        <begin position="1"/>
        <end position="28"/>
    </location>
</feature>
<proteinExistence type="predicted"/>
<dbReference type="PRINTS" id="PR00352">
    <property type="entry name" value="3FE4SFRDOXIN"/>
</dbReference>
<accession>A0A1M6TYE3</accession>
<keyword evidence="1 6" id="KW-0813">Transport</keyword>
<evidence type="ECO:0000256" key="7">
    <source>
        <dbReference type="SAM" id="MobiDB-lite"/>
    </source>
</evidence>
<name>A0A1M6TYE3_MEGEL</name>
<evidence type="ECO:0000313" key="11">
    <source>
        <dbReference type="Proteomes" id="UP000238358"/>
    </source>
</evidence>
<evidence type="ECO:0000256" key="6">
    <source>
        <dbReference type="RuleBase" id="RU368020"/>
    </source>
</evidence>